<accession>A0ABU1WZP5</accession>
<protein>
    <submittedName>
        <fullName evidence="1">Uncharacterized protein</fullName>
    </submittedName>
</protein>
<gene>
    <name evidence="1" type="ORF">J2W40_001608</name>
</gene>
<dbReference type="Proteomes" id="UP001267638">
    <property type="component" value="Unassembled WGS sequence"/>
</dbReference>
<evidence type="ECO:0000313" key="2">
    <source>
        <dbReference type="Proteomes" id="UP001267638"/>
    </source>
</evidence>
<organism evidence="1 2">
    <name type="scientific">Sphingobium xenophagum</name>
    <dbReference type="NCBI Taxonomy" id="121428"/>
    <lineage>
        <taxon>Bacteria</taxon>
        <taxon>Pseudomonadati</taxon>
        <taxon>Pseudomonadota</taxon>
        <taxon>Alphaproteobacteria</taxon>
        <taxon>Sphingomonadales</taxon>
        <taxon>Sphingomonadaceae</taxon>
        <taxon>Sphingobium</taxon>
    </lineage>
</organism>
<proteinExistence type="predicted"/>
<evidence type="ECO:0000313" key="1">
    <source>
        <dbReference type="EMBL" id="MDR7154793.1"/>
    </source>
</evidence>
<name>A0ABU1WZP5_SPHXE</name>
<sequence>MIMIRIRITLSNKDSAKAIDFQIFSSFMETNIIALKLCGFIRE</sequence>
<reference evidence="1 2" key="1">
    <citation type="submission" date="2023-07" db="EMBL/GenBank/DDBJ databases">
        <title>Sorghum-associated microbial communities from plants grown in Nebraska, USA.</title>
        <authorList>
            <person name="Schachtman D."/>
        </authorList>
    </citation>
    <scope>NUCLEOTIDE SEQUENCE [LARGE SCALE GENOMIC DNA]</scope>
    <source>
        <strain evidence="1 2">4256</strain>
    </source>
</reference>
<comment type="caution">
    <text evidence="1">The sequence shown here is derived from an EMBL/GenBank/DDBJ whole genome shotgun (WGS) entry which is preliminary data.</text>
</comment>
<dbReference type="EMBL" id="JAVDWV010000006">
    <property type="protein sequence ID" value="MDR7154793.1"/>
    <property type="molecule type" value="Genomic_DNA"/>
</dbReference>
<keyword evidence="2" id="KW-1185">Reference proteome</keyword>